<evidence type="ECO:0000256" key="2">
    <source>
        <dbReference type="ARBA" id="ARBA00022793"/>
    </source>
</evidence>
<feature type="domain" description="Orn/DAP/Arg decarboxylase 2 N-terminal" evidence="8">
    <location>
        <begin position="31"/>
        <end position="278"/>
    </location>
</feature>
<organism evidence="9 10">
    <name type="scientific">Candidatus Allofournierella pullistercoris</name>
    <dbReference type="NCBI Taxonomy" id="2838597"/>
    <lineage>
        <taxon>Bacteria</taxon>
        <taxon>Bacillati</taxon>
        <taxon>Bacillota</taxon>
        <taxon>Clostridia</taxon>
        <taxon>Eubacteriales</taxon>
        <taxon>Oscillospiraceae</taxon>
        <taxon>Allofournierella</taxon>
    </lineage>
</organism>
<dbReference type="PRINTS" id="PR01181">
    <property type="entry name" value="DAPDCRBXLASE"/>
</dbReference>
<comment type="cofactor">
    <cofactor evidence="1 5">
        <name>pyridoxal 5'-phosphate</name>
        <dbReference type="ChEBI" id="CHEBI:597326"/>
    </cofactor>
</comment>
<dbReference type="Gene3D" id="2.40.37.10">
    <property type="entry name" value="Lyase, Ornithine Decarboxylase, Chain A, domain 1"/>
    <property type="match status" value="1"/>
</dbReference>
<dbReference type="GO" id="GO:0008836">
    <property type="term" value="F:diaminopimelate decarboxylase activity"/>
    <property type="evidence" value="ECO:0007669"/>
    <property type="project" value="InterPro"/>
</dbReference>
<dbReference type="InterPro" id="IPR000183">
    <property type="entry name" value="Orn/DAP/Arg_de-COase"/>
</dbReference>
<dbReference type="EMBL" id="JAHLFP010000066">
    <property type="protein sequence ID" value="MBU3806714.1"/>
    <property type="molecule type" value="Genomic_DNA"/>
</dbReference>
<evidence type="ECO:0000256" key="3">
    <source>
        <dbReference type="ARBA" id="ARBA00022898"/>
    </source>
</evidence>
<dbReference type="SUPFAM" id="SSF50621">
    <property type="entry name" value="Alanine racemase C-terminal domain-like"/>
    <property type="match status" value="1"/>
</dbReference>
<dbReference type="InterPro" id="IPR029066">
    <property type="entry name" value="PLP-binding_barrel"/>
</dbReference>
<feature type="modified residue" description="N6-(pyridoxal phosphate)lysine" evidence="5">
    <location>
        <position position="55"/>
    </location>
</feature>
<feature type="domain" description="Orn/DAP/Arg decarboxylase 2 C-terminal" evidence="7">
    <location>
        <begin position="280"/>
        <end position="368"/>
    </location>
</feature>
<evidence type="ECO:0000256" key="6">
    <source>
        <dbReference type="RuleBase" id="RU003737"/>
    </source>
</evidence>
<dbReference type="InterPro" id="IPR009006">
    <property type="entry name" value="Ala_racemase/Decarboxylase_C"/>
</dbReference>
<reference evidence="9" key="1">
    <citation type="journal article" date="2021" name="PeerJ">
        <title>Extensive microbial diversity within the chicken gut microbiome revealed by metagenomics and culture.</title>
        <authorList>
            <person name="Gilroy R."/>
            <person name="Ravi A."/>
            <person name="Getino M."/>
            <person name="Pursley I."/>
            <person name="Horton D.L."/>
            <person name="Alikhan N.F."/>
            <person name="Baker D."/>
            <person name="Gharbi K."/>
            <person name="Hall N."/>
            <person name="Watson M."/>
            <person name="Adriaenssens E.M."/>
            <person name="Foster-Nyarko E."/>
            <person name="Jarju S."/>
            <person name="Secka A."/>
            <person name="Antonio M."/>
            <person name="Oren A."/>
            <person name="Chaudhuri R.R."/>
            <person name="La Ragione R."/>
            <person name="Hildebrand F."/>
            <person name="Pallen M.J."/>
        </authorList>
    </citation>
    <scope>NUCLEOTIDE SEQUENCE</scope>
    <source>
        <strain evidence="9">B5_2728</strain>
    </source>
</reference>
<dbReference type="CDD" id="cd06828">
    <property type="entry name" value="PLPDE_III_DapDC"/>
    <property type="match status" value="1"/>
</dbReference>
<keyword evidence="2" id="KW-0210">Decarboxylase</keyword>
<protein>
    <submittedName>
        <fullName evidence="9">Diaminopimelate decarboxylase</fullName>
    </submittedName>
</protein>
<dbReference type="SUPFAM" id="SSF51419">
    <property type="entry name" value="PLP-binding barrel"/>
    <property type="match status" value="1"/>
</dbReference>
<dbReference type="Gene3D" id="3.20.20.10">
    <property type="entry name" value="Alanine racemase"/>
    <property type="match status" value="1"/>
</dbReference>
<sequence length="433" mass="48239">MQKTPFLSLQQAQAIAKDVPTPFHIYDEKGIRENARRLAKAFAWNKGFKEYFAVKATPTPALLSILKEEGCGVDCSTYTELVLSEACGFTGSDVMFSSNVTPVQDMKKAYEMGAYINLDDYTHLDFLEKVAGLPDTVCCRYNPGGTFSLGNDIMDEPAQSKYGMTEEQMLQAFTRLKEKGVKHFGIHAFLASNTTSNDYYPVLAGILFRLAVRLHKATGAHIAFVNLSGGIGVDYLPEEPSSDIMKIGEGVRQQFEEILVPEGMDDVAIFTELGRYMLAPYGHLVATVLHEKHIQKEYIGLDACAANLMRPAMYGAYHHITVLGKEQQPCDHVYDVTGGLCENNDKFAIDRPLPKIEIGDMLVIHDTGAHGFSMGYNYNGKLRSAEVLLCEDGSHRVIRRAETELDYFATLDNTPYFAKIQEVLEEDKEKLAH</sequence>
<dbReference type="GO" id="GO:0009089">
    <property type="term" value="P:lysine biosynthetic process via diaminopimelate"/>
    <property type="evidence" value="ECO:0007669"/>
    <property type="project" value="InterPro"/>
</dbReference>
<dbReference type="PANTHER" id="PTHR43727:SF2">
    <property type="entry name" value="GROUP IV DECARBOXYLASE"/>
    <property type="match status" value="1"/>
</dbReference>
<evidence type="ECO:0000256" key="5">
    <source>
        <dbReference type="PIRSR" id="PIRSR600183-50"/>
    </source>
</evidence>
<gene>
    <name evidence="9" type="ORF">H9882_07485</name>
</gene>
<evidence type="ECO:0000259" key="8">
    <source>
        <dbReference type="Pfam" id="PF02784"/>
    </source>
</evidence>
<evidence type="ECO:0000313" key="9">
    <source>
        <dbReference type="EMBL" id="MBU3806714.1"/>
    </source>
</evidence>
<dbReference type="Pfam" id="PF00278">
    <property type="entry name" value="Orn_DAP_Arg_deC"/>
    <property type="match status" value="1"/>
</dbReference>
<name>A0A948T3K7_9FIRM</name>
<accession>A0A948T3K7</accession>
<dbReference type="Pfam" id="PF02784">
    <property type="entry name" value="Orn_Arg_deC_N"/>
    <property type="match status" value="1"/>
</dbReference>
<keyword evidence="3 5" id="KW-0663">Pyridoxal phosphate</keyword>
<dbReference type="FunFam" id="3.20.20.10:FF:000003">
    <property type="entry name" value="Diaminopimelate decarboxylase"/>
    <property type="match status" value="1"/>
</dbReference>
<dbReference type="InterPro" id="IPR022644">
    <property type="entry name" value="De-COase2_N"/>
</dbReference>
<evidence type="ECO:0000256" key="4">
    <source>
        <dbReference type="ARBA" id="ARBA00023239"/>
    </source>
</evidence>
<reference evidence="9" key="2">
    <citation type="submission" date="2021-04" db="EMBL/GenBank/DDBJ databases">
        <authorList>
            <person name="Gilroy R."/>
        </authorList>
    </citation>
    <scope>NUCLEOTIDE SEQUENCE</scope>
    <source>
        <strain evidence="9">B5_2728</strain>
    </source>
</reference>
<dbReference type="InterPro" id="IPR022643">
    <property type="entry name" value="De-COase2_C"/>
</dbReference>
<proteinExistence type="inferred from homology"/>
<comment type="similarity">
    <text evidence="6">Belongs to the Orn/Lys/Arg decarboxylase class-II family.</text>
</comment>
<dbReference type="AlphaFoldDB" id="A0A948T3K7"/>
<keyword evidence="4" id="KW-0456">Lyase</keyword>
<comment type="caution">
    <text evidence="9">The sequence shown here is derived from an EMBL/GenBank/DDBJ whole genome shotgun (WGS) entry which is preliminary data.</text>
</comment>
<evidence type="ECO:0000259" key="7">
    <source>
        <dbReference type="Pfam" id="PF00278"/>
    </source>
</evidence>
<dbReference type="InterPro" id="IPR002986">
    <property type="entry name" value="DAP_deCOOHase_LysA"/>
</dbReference>
<evidence type="ECO:0000256" key="1">
    <source>
        <dbReference type="ARBA" id="ARBA00001933"/>
    </source>
</evidence>
<feature type="active site" description="Proton donor" evidence="5">
    <location>
        <position position="341"/>
    </location>
</feature>
<dbReference type="Proteomes" id="UP000713596">
    <property type="component" value="Unassembled WGS sequence"/>
</dbReference>
<dbReference type="PRINTS" id="PR01179">
    <property type="entry name" value="ODADCRBXLASE"/>
</dbReference>
<dbReference type="PANTHER" id="PTHR43727">
    <property type="entry name" value="DIAMINOPIMELATE DECARBOXYLASE"/>
    <property type="match status" value="1"/>
</dbReference>
<evidence type="ECO:0000313" key="10">
    <source>
        <dbReference type="Proteomes" id="UP000713596"/>
    </source>
</evidence>